<gene>
    <name evidence="2" type="ORF">N5B56_12620</name>
</gene>
<keyword evidence="3" id="KW-1185">Reference proteome</keyword>
<dbReference type="Proteomes" id="UP001431199">
    <property type="component" value="Unassembled WGS sequence"/>
</dbReference>
<dbReference type="InterPro" id="IPR011050">
    <property type="entry name" value="Pectin_lyase_fold/virulence"/>
</dbReference>
<accession>A0ABT2M312</accession>
<feature type="signal peptide" evidence="1">
    <location>
        <begin position="1"/>
        <end position="20"/>
    </location>
</feature>
<proteinExistence type="predicted"/>
<dbReference type="SUPFAM" id="SSF51126">
    <property type="entry name" value="Pectin lyase-like"/>
    <property type="match status" value="1"/>
</dbReference>
<organism evidence="2 3">
    <name type="scientific">Eubacterium album</name>
    <dbReference type="NCBI Taxonomy" id="2978477"/>
    <lineage>
        <taxon>Bacteria</taxon>
        <taxon>Bacillati</taxon>
        <taxon>Bacillota</taxon>
        <taxon>Clostridia</taxon>
        <taxon>Eubacteriales</taxon>
        <taxon>Eubacteriaceae</taxon>
        <taxon>Eubacterium</taxon>
    </lineage>
</organism>
<reference evidence="2" key="1">
    <citation type="submission" date="2022-09" db="EMBL/GenBank/DDBJ databases">
        <title>Eubacterium sp. LFL-14 isolated from human feces.</title>
        <authorList>
            <person name="Liu F."/>
        </authorList>
    </citation>
    <scope>NUCLEOTIDE SEQUENCE</scope>
    <source>
        <strain evidence="2">LFL-14</strain>
    </source>
</reference>
<feature type="chain" id="PRO_5045367209" evidence="1">
    <location>
        <begin position="21"/>
        <end position="621"/>
    </location>
</feature>
<sequence length="621" mass="68765">MNRKVYIAVTAALASMLLWSCGESDNKTAKKNVTQNVTEAQTEEKIENAIDYESDGEPVKDATVFGENTYVFSPEDDKNEIQSKVDEIYKKQETNQFGKERYAILFKPGAYDTSLSVNVGYYTQVSGLGVLPTDTNINKLWVNADWMYHNATCNFWRSAENFSVNEYCMWANSQAVSLRRMKFNDGMVLSDGEGWSSGGFMADCYSNGTVSSGSQQQYLTRNDFWRLWDGGVWNMVFVGIDTVRTPAGTWPYSPYTKVQTTPVIQEKPYLTYDEEYGYGVIVPELRTDAVGVSWESGTKGKFVSLNKFYIANPNTDDADTINEALAAGKNLLLTPGIYEINKPLNVKNSDTIVYGMGMATIVSVNGNKAMKIADVDGVKIAGVLFEAGEKESDTLLEVGAKKSDVSHGANPTTLSDVYFRVGGSSYEGKVENCITVNSNDVIGDNLWVWRADHGDNVAWDKNTAKNGAVIHGDNVIMYGLFVEHFQEYQTIWDGNGGRLYFYQSEIPYDVPNQSEFMSNNGKVNGFASLKVGDNVLTFESYGVGVYSYNRDATITIDRAVEVPDIEGVKLHNTVTVMLNGHPGIEHVINNSGYGVKSSGATARIVEYENGEQNNMVSRNLE</sequence>
<evidence type="ECO:0000313" key="3">
    <source>
        <dbReference type="Proteomes" id="UP001431199"/>
    </source>
</evidence>
<dbReference type="InterPro" id="IPR012334">
    <property type="entry name" value="Pectin_lyas_fold"/>
</dbReference>
<dbReference type="EMBL" id="JAODBU010000014">
    <property type="protein sequence ID" value="MCT7399911.1"/>
    <property type="molecule type" value="Genomic_DNA"/>
</dbReference>
<comment type="caution">
    <text evidence="2">The sequence shown here is derived from an EMBL/GenBank/DDBJ whole genome shotgun (WGS) entry which is preliminary data.</text>
</comment>
<keyword evidence="1" id="KW-0732">Signal</keyword>
<dbReference type="Gene3D" id="2.160.20.10">
    <property type="entry name" value="Single-stranded right-handed beta-helix, Pectin lyase-like"/>
    <property type="match status" value="1"/>
</dbReference>
<dbReference type="InterPro" id="IPR059186">
    <property type="entry name" value="SACTE_4363"/>
</dbReference>
<evidence type="ECO:0000313" key="2">
    <source>
        <dbReference type="EMBL" id="MCT7399911.1"/>
    </source>
</evidence>
<protein>
    <submittedName>
        <fullName evidence="2">Sialidase</fullName>
    </submittedName>
</protein>
<evidence type="ECO:0000256" key="1">
    <source>
        <dbReference type="SAM" id="SignalP"/>
    </source>
</evidence>
<dbReference type="CDD" id="cd23669">
    <property type="entry name" value="GH55_SacteLam55A-like"/>
    <property type="match status" value="1"/>
</dbReference>
<name>A0ABT2M312_9FIRM</name>
<dbReference type="RefSeq" id="WP_117910388.1">
    <property type="nucleotide sequence ID" value="NZ_JAODBU010000014.1"/>
</dbReference>